<feature type="region of interest" description="Disordered" evidence="1">
    <location>
        <begin position="96"/>
        <end position="145"/>
    </location>
</feature>
<feature type="domain" description="BEN" evidence="2">
    <location>
        <begin position="288"/>
        <end position="389"/>
    </location>
</feature>
<comment type="caution">
    <text evidence="3">The sequence shown here is derived from an EMBL/GenBank/DDBJ whole genome shotgun (WGS) entry which is preliminary data.</text>
</comment>
<proteinExistence type="predicted"/>
<dbReference type="Pfam" id="PF10523">
    <property type="entry name" value="BEN"/>
    <property type="match status" value="1"/>
</dbReference>
<reference evidence="3" key="2">
    <citation type="submission" date="2021-04" db="EMBL/GenBank/DDBJ databases">
        <title>Genome-wide patterns of bracovirus chromosomal integration into multiple host tissues during parasitism.</title>
        <authorList>
            <person name="Chebbi M.A.C."/>
        </authorList>
    </citation>
    <scope>NUCLEOTIDE SEQUENCE</scope>
    <source>
        <tissue evidence="3">Whole body</tissue>
    </source>
</reference>
<evidence type="ECO:0000259" key="2">
    <source>
        <dbReference type="PROSITE" id="PS51457"/>
    </source>
</evidence>
<keyword evidence="4" id="KW-1185">Reference proteome</keyword>
<accession>A0A8J5R3A9</accession>
<dbReference type="GO" id="GO:0003677">
    <property type="term" value="F:DNA binding"/>
    <property type="evidence" value="ECO:0007669"/>
    <property type="project" value="InterPro"/>
</dbReference>
<protein>
    <recommendedName>
        <fullName evidence="2">BEN domain-containing protein</fullName>
    </recommendedName>
</protein>
<reference evidence="3" key="1">
    <citation type="submission" date="2020-03" db="EMBL/GenBank/DDBJ databases">
        <authorList>
            <person name="Chebbi M.A."/>
            <person name="Drezen J.M."/>
        </authorList>
    </citation>
    <scope>NUCLEOTIDE SEQUENCE</scope>
    <source>
        <tissue evidence="3">Whole body</tissue>
    </source>
</reference>
<dbReference type="PROSITE" id="PS51457">
    <property type="entry name" value="BEN"/>
    <property type="match status" value="1"/>
</dbReference>
<name>A0A8J5R3A9_9HYME</name>
<evidence type="ECO:0000256" key="1">
    <source>
        <dbReference type="SAM" id="MobiDB-lite"/>
    </source>
</evidence>
<dbReference type="OrthoDB" id="6515871at2759"/>
<dbReference type="Proteomes" id="UP000729913">
    <property type="component" value="Unassembled WGS sequence"/>
</dbReference>
<dbReference type="InterPro" id="IPR018379">
    <property type="entry name" value="BEN_domain"/>
</dbReference>
<feature type="compositionally biased region" description="Low complexity" evidence="1">
    <location>
        <begin position="131"/>
        <end position="145"/>
    </location>
</feature>
<sequence length="389" mass="44600">MDESQKCYYMVKFMPSKNMEGSEVHYVPVSWIVWEDSESSTVLVAYPNEPWEVTKERVKNYENREKDWFFCLAKIMYKAEEFEKWLGRLRTETNSDYSTETAMEKVPKVQSDPSESAIVLDSDDDTPWHLSTRSSESRSNSEYGTSTEEVYCPEVIITKVGSSDSPSAPSNRWKICEVNDSNIFWSNIERLFFNPSNSGDLELSMASQIDEVAKSQQEESSINIDQAIEDGADGKVSRDWAINSSEVDEQLGATNLLKDAPVNLGGNAIRWTLKHHEWAPGLVELFPNTGVYIKDSELNFCLRRSIRCTQLTRLLMKHIFTESALNKCRYVKKKQRGYNSLRLDSGAVTAIINFVQTYGYRHNWRPSSKKSIIAAMRYQLILAKKIAVY</sequence>
<gene>
    <name evidence="3" type="ORF">G9C98_008100</name>
</gene>
<evidence type="ECO:0000313" key="4">
    <source>
        <dbReference type="Proteomes" id="UP000729913"/>
    </source>
</evidence>
<dbReference type="AlphaFoldDB" id="A0A8J5R3A9"/>
<dbReference type="EMBL" id="JAAOIC020000035">
    <property type="protein sequence ID" value="KAG8039457.1"/>
    <property type="molecule type" value="Genomic_DNA"/>
</dbReference>
<organism evidence="3 4">
    <name type="scientific">Cotesia typhae</name>
    <dbReference type="NCBI Taxonomy" id="2053667"/>
    <lineage>
        <taxon>Eukaryota</taxon>
        <taxon>Metazoa</taxon>
        <taxon>Ecdysozoa</taxon>
        <taxon>Arthropoda</taxon>
        <taxon>Hexapoda</taxon>
        <taxon>Insecta</taxon>
        <taxon>Pterygota</taxon>
        <taxon>Neoptera</taxon>
        <taxon>Endopterygota</taxon>
        <taxon>Hymenoptera</taxon>
        <taxon>Apocrita</taxon>
        <taxon>Ichneumonoidea</taxon>
        <taxon>Braconidae</taxon>
        <taxon>Microgastrinae</taxon>
        <taxon>Cotesia</taxon>
    </lineage>
</organism>
<evidence type="ECO:0000313" key="3">
    <source>
        <dbReference type="EMBL" id="KAG8039457.1"/>
    </source>
</evidence>